<name>A0A9W9X611_9EURO</name>
<organism evidence="2 3">
    <name type="scientific">Penicillium diatomitis</name>
    <dbReference type="NCBI Taxonomy" id="2819901"/>
    <lineage>
        <taxon>Eukaryota</taxon>
        <taxon>Fungi</taxon>
        <taxon>Dikarya</taxon>
        <taxon>Ascomycota</taxon>
        <taxon>Pezizomycotina</taxon>
        <taxon>Eurotiomycetes</taxon>
        <taxon>Eurotiomycetidae</taxon>
        <taxon>Eurotiales</taxon>
        <taxon>Aspergillaceae</taxon>
        <taxon>Penicillium</taxon>
    </lineage>
</organism>
<feature type="compositionally biased region" description="Polar residues" evidence="1">
    <location>
        <begin position="199"/>
        <end position="210"/>
    </location>
</feature>
<dbReference type="InterPro" id="IPR013785">
    <property type="entry name" value="Aldolase_TIM"/>
</dbReference>
<feature type="compositionally biased region" description="Basic residues" evidence="1">
    <location>
        <begin position="182"/>
        <end position="192"/>
    </location>
</feature>
<evidence type="ECO:0000313" key="2">
    <source>
        <dbReference type="EMBL" id="KAJ5484789.1"/>
    </source>
</evidence>
<feature type="region of interest" description="Disordered" evidence="1">
    <location>
        <begin position="181"/>
        <end position="219"/>
    </location>
</feature>
<keyword evidence="3" id="KW-1185">Reference proteome</keyword>
<comment type="caution">
    <text evidence="2">The sequence shown here is derived from an EMBL/GenBank/DDBJ whole genome shotgun (WGS) entry which is preliminary data.</text>
</comment>
<dbReference type="EMBL" id="JAPWDQ010000005">
    <property type="protein sequence ID" value="KAJ5484789.1"/>
    <property type="molecule type" value="Genomic_DNA"/>
</dbReference>
<accession>A0A9W9X611</accession>
<dbReference type="Gene3D" id="3.20.20.70">
    <property type="entry name" value="Aldolase class I"/>
    <property type="match status" value="1"/>
</dbReference>
<dbReference type="AlphaFoldDB" id="A0A9W9X611"/>
<dbReference type="GeneID" id="81624628"/>
<dbReference type="RefSeq" id="XP_056789573.1">
    <property type="nucleotide sequence ID" value="XM_056934379.1"/>
</dbReference>
<gene>
    <name evidence="2" type="ORF">N7539_004777</name>
</gene>
<evidence type="ECO:0000256" key="1">
    <source>
        <dbReference type="SAM" id="MobiDB-lite"/>
    </source>
</evidence>
<reference evidence="2" key="2">
    <citation type="journal article" date="2023" name="IMA Fungus">
        <title>Comparative genomic study of the Penicillium genus elucidates a diverse pangenome and 15 lateral gene transfer events.</title>
        <authorList>
            <person name="Petersen C."/>
            <person name="Sorensen T."/>
            <person name="Nielsen M.R."/>
            <person name="Sondergaard T.E."/>
            <person name="Sorensen J.L."/>
            <person name="Fitzpatrick D.A."/>
            <person name="Frisvad J.C."/>
            <person name="Nielsen K.L."/>
        </authorList>
    </citation>
    <scope>NUCLEOTIDE SEQUENCE</scope>
    <source>
        <strain evidence="2">IBT 30728</strain>
    </source>
</reference>
<reference evidence="2" key="1">
    <citation type="submission" date="2022-12" db="EMBL/GenBank/DDBJ databases">
        <authorList>
            <person name="Petersen C."/>
        </authorList>
    </citation>
    <scope>NUCLEOTIDE SEQUENCE</scope>
    <source>
        <strain evidence="2">IBT 30728</strain>
    </source>
</reference>
<evidence type="ECO:0000313" key="3">
    <source>
        <dbReference type="Proteomes" id="UP001148312"/>
    </source>
</evidence>
<proteinExistence type="predicted"/>
<sequence length="219" mass="24615">MASRMDPVPKKAKKAIFPPELCLVTVVANFSGDMPRQSTVIEIDDLERRDDISRDGTSAGYGFVKQLDGPYNYLGTTVDDLKLMREQSSRIFQTKAAGDVRTSNNLSHVKSLGERAITNEPTTVTFEPVQEKAEAYSTDLNVKGSIATRYRPDIEDHQIKRTGSDDSDGHAKDLVDECWISRRQRQMHRRRRNRDDSPPNLNAAKSTTKNGFAREDQVG</sequence>
<dbReference type="Proteomes" id="UP001148312">
    <property type="component" value="Unassembled WGS sequence"/>
</dbReference>
<protein>
    <submittedName>
        <fullName evidence="2">Uncharacterized protein</fullName>
    </submittedName>
</protein>